<dbReference type="PANTHER" id="PTHR13379">
    <property type="entry name" value="UNCHARACTERIZED DUF1308"/>
    <property type="match status" value="1"/>
</dbReference>
<dbReference type="InterPro" id="IPR010733">
    <property type="entry name" value="DUF1308"/>
</dbReference>
<organism evidence="2 3">
    <name type="scientific">Oesophagostomum dentatum</name>
    <name type="common">Nodular worm</name>
    <dbReference type="NCBI Taxonomy" id="61180"/>
    <lineage>
        <taxon>Eukaryota</taxon>
        <taxon>Metazoa</taxon>
        <taxon>Ecdysozoa</taxon>
        <taxon>Nematoda</taxon>
        <taxon>Chromadorea</taxon>
        <taxon>Rhabditida</taxon>
        <taxon>Rhabditina</taxon>
        <taxon>Rhabditomorpha</taxon>
        <taxon>Strongyloidea</taxon>
        <taxon>Strongylidae</taxon>
        <taxon>Oesophagostomum</taxon>
    </lineage>
</organism>
<dbReference type="OrthoDB" id="441890at2759"/>
<dbReference type="EMBL" id="KN563460">
    <property type="protein sequence ID" value="KHJ85551.1"/>
    <property type="molecule type" value="Genomic_DNA"/>
</dbReference>
<dbReference type="Proteomes" id="UP000053660">
    <property type="component" value="Unassembled WGS sequence"/>
</dbReference>
<reference evidence="2 3" key="1">
    <citation type="submission" date="2014-03" db="EMBL/GenBank/DDBJ databases">
        <title>Draft genome of the hookworm Oesophagostomum dentatum.</title>
        <authorList>
            <person name="Mitreva M."/>
        </authorList>
    </citation>
    <scope>NUCLEOTIDE SEQUENCE [LARGE SCALE GENOMIC DNA]</scope>
    <source>
        <strain evidence="2 3">OD-Hann</strain>
    </source>
</reference>
<feature type="domain" description="DUF1308" evidence="1">
    <location>
        <begin position="18"/>
        <end position="64"/>
    </location>
</feature>
<feature type="non-terminal residue" evidence="2">
    <location>
        <position position="1"/>
    </location>
</feature>
<sequence length="71" mass="8006">LYTFPAYFINLASVFNFQIIFGSGEHYRAVTATANKHFVSSAYHQGVSFDVILHESRALSEQKELPLNQPS</sequence>
<dbReference type="Pfam" id="PF07000">
    <property type="entry name" value="DUF1308"/>
    <property type="match status" value="1"/>
</dbReference>
<keyword evidence="3" id="KW-1185">Reference proteome</keyword>
<dbReference type="PANTHER" id="PTHR13379:SF0">
    <property type="entry name" value="UPF0415 PROTEIN C7ORF25"/>
    <property type="match status" value="1"/>
</dbReference>
<name>A0A0B1SNT3_OESDE</name>
<dbReference type="AlphaFoldDB" id="A0A0B1SNT3"/>
<evidence type="ECO:0000313" key="2">
    <source>
        <dbReference type="EMBL" id="KHJ85551.1"/>
    </source>
</evidence>
<protein>
    <recommendedName>
        <fullName evidence="1">DUF1308 domain-containing protein</fullName>
    </recommendedName>
</protein>
<accession>A0A0B1SNT3</accession>
<gene>
    <name evidence="2" type="ORF">OESDEN_14719</name>
</gene>
<evidence type="ECO:0000313" key="3">
    <source>
        <dbReference type="Proteomes" id="UP000053660"/>
    </source>
</evidence>
<evidence type="ECO:0000259" key="1">
    <source>
        <dbReference type="Pfam" id="PF07000"/>
    </source>
</evidence>
<proteinExistence type="predicted"/>